<dbReference type="RefSeq" id="XP_015267720.1">
    <property type="nucleotide sequence ID" value="XM_015412234.1"/>
</dbReference>
<name>A0ABM1K1Y3_GEKJA</name>
<evidence type="ECO:0000313" key="2">
    <source>
        <dbReference type="Proteomes" id="UP000694871"/>
    </source>
</evidence>
<feature type="compositionally biased region" description="Basic and acidic residues" evidence="1">
    <location>
        <begin position="70"/>
        <end position="93"/>
    </location>
</feature>
<keyword evidence="2" id="KW-1185">Reference proteome</keyword>
<feature type="compositionally biased region" description="Gly residues" evidence="1">
    <location>
        <begin position="388"/>
        <end position="398"/>
    </location>
</feature>
<evidence type="ECO:0000313" key="3">
    <source>
        <dbReference type="RefSeq" id="XP_015267720.1"/>
    </source>
</evidence>
<dbReference type="GeneID" id="107111285"/>
<dbReference type="Proteomes" id="UP000694871">
    <property type="component" value="Unplaced"/>
</dbReference>
<gene>
    <name evidence="3" type="primary">LOC107111285</name>
</gene>
<feature type="region of interest" description="Disordered" evidence="1">
    <location>
        <begin position="362"/>
        <end position="398"/>
    </location>
</feature>
<feature type="compositionally biased region" description="Basic and acidic residues" evidence="1">
    <location>
        <begin position="121"/>
        <end position="132"/>
    </location>
</feature>
<accession>A0ABM1K1Y3</accession>
<organism evidence="2 3">
    <name type="scientific">Gekko japonicus</name>
    <name type="common">Schlegel's Japanese gecko</name>
    <dbReference type="NCBI Taxonomy" id="146911"/>
    <lineage>
        <taxon>Eukaryota</taxon>
        <taxon>Metazoa</taxon>
        <taxon>Chordata</taxon>
        <taxon>Craniata</taxon>
        <taxon>Vertebrata</taxon>
        <taxon>Euteleostomi</taxon>
        <taxon>Lepidosauria</taxon>
        <taxon>Squamata</taxon>
        <taxon>Bifurcata</taxon>
        <taxon>Gekkota</taxon>
        <taxon>Gekkonidae</taxon>
        <taxon>Gekkoninae</taxon>
        <taxon>Gekko</taxon>
    </lineage>
</organism>
<feature type="compositionally biased region" description="Basic and acidic residues" evidence="1">
    <location>
        <begin position="34"/>
        <end position="52"/>
    </location>
</feature>
<feature type="compositionally biased region" description="Basic and acidic residues" evidence="1">
    <location>
        <begin position="375"/>
        <end position="385"/>
    </location>
</feature>
<proteinExistence type="predicted"/>
<feature type="region of interest" description="Disordered" evidence="1">
    <location>
        <begin position="1"/>
        <end position="147"/>
    </location>
</feature>
<protein>
    <submittedName>
        <fullName evidence="3">Uncharacterized protein LOC107111285</fullName>
    </submittedName>
</protein>
<sequence>MGSSNETGGRWGRIERRGRERHSPTRKQSGWGSPKREARQEHLGSTRYHAREQGQVNPVEAGSRQSSAWCRERNYQNRSRDEGSSDSPKRERQSPNGEVRGQGSPVRSRGAENLDGGGAEGDSHERGGEEKSTYAAGRGSPEASTSFADLISGSPVVPKQWTPRESVVHWWTQCRSTLQNKMREQLMSLCPRPTLPDRSSETPRINPEIHSLLNTRQEKELRRATHVSLLLQGEVLDMLAPAMTIYEMAEEAMEKDEPVDPMELREWSRHLIRFIGSINNRLSLKHRSEVLSCINPRLKSVVSKMNGQSTKGLLFAEDKVKLLKEIVMRFPQLTEIQKLPRKRFYPFTRVVYDKQAQRRPLLRSHSKPLGLGKRGTADQRVEQKHSQGAGGQGPAKWH</sequence>
<reference evidence="3" key="1">
    <citation type="submission" date="2025-08" db="UniProtKB">
        <authorList>
            <consortium name="RefSeq"/>
        </authorList>
    </citation>
    <scope>IDENTIFICATION</scope>
</reference>
<feature type="compositionally biased region" description="Basic and acidic residues" evidence="1">
    <location>
        <begin position="12"/>
        <end position="23"/>
    </location>
</feature>
<evidence type="ECO:0000256" key="1">
    <source>
        <dbReference type="SAM" id="MobiDB-lite"/>
    </source>
</evidence>